<proteinExistence type="predicted"/>
<keyword evidence="12" id="KW-1185">Reference proteome</keyword>
<evidence type="ECO:0000256" key="4">
    <source>
        <dbReference type="ARBA" id="ARBA00022741"/>
    </source>
</evidence>
<comment type="catalytic activity">
    <reaction evidence="8">
        <text>L-seryl-[protein] + ATP = O-phospho-L-seryl-[protein] + ADP + H(+)</text>
        <dbReference type="Rhea" id="RHEA:17989"/>
        <dbReference type="Rhea" id="RHEA-COMP:9863"/>
        <dbReference type="Rhea" id="RHEA-COMP:11604"/>
        <dbReference type="ChEBI" id="CHEBI:15378"/>
        <dbReference type="ChEBI" id="CHEBI:29999"/>
        <dbReference type="ChEBI" id="CHEBI:30616"/>
        <dbReference type="ChEBI" id="CHEBI:83421"/>
        <dbReference type="ChEBI" id="CHEBI:456216"/>
        <dbReference type="EC" id="2.7.11.1"/>
    </reaction>
</comment>
<dbReference type="EC" id="2.7.11.1" evidence="1"/>
<reference evidence="11" key="1">
    <citation type="submission" date="2020-12" db="EMBL/GenBank/DDBJ databases">
        <authorList>
            <person name="Iha C."/>
        </authorList>
    </citation>
    <scope>NUCLEOTIDE SEQUENCE</scope>
</reference>
<evidence type="ECO:0000313" key="11">
    <source>
        <dbReference type="EMBL" id="CAD7696599.1"/>
    </source>
</evidence>
<gene>
    <name evidence="11" type="ORF">OSTQU699_LOCUS1960</name>
</gene>
<comment type="caution">
    <text evidence="11">The sequence shown here is derived from an EMBL/GenBank/DDBJ whole genome shotgun (WGS) entry which is preliminary data.</text>
</comment>
<dbReference type="Pfam" id="PF00069">
    <property type="entry name" value="Pkinase"/>
    <property type="match status" value="1"/>
</dbReference>
<dbReference type="GO" id="GO:0004674">
    <property type="term" value="F:protein serine/threonine kinase activity"/>
    <property type="evidence" value="ECO:0007669"/>
    <property type="project" value="UniProtKB-KW"/>
</dbReference>
<dbReference type="OrthoDB" id="162894at2759"/>
<name>A0A8S1IS28_9CHLO</name>
<keyword evidence="5" id="KW-0418">Kinase</keyword>
<evidence type="ECO:0000256" key="1">
    <source>
        <dbReference type="ARBA" id="ARBA00012513"/>
    </source>
</evidence>
<evidence type="ECO:0000256" key="2">
    <source>
        <dbReference type="ARBA" id="ARBA00022527"/>
    </source>
</evidence>
<dbReference type="InterPro" id="IPR000719">
    <property type="entry name" value="Prot_kinase_dom"/>
</dbReference>
<dbReference type="GO" id="GO:0035556">
    <property type="term" value="P:intracellular signal transduction"/>
    <property type="evidence" value="ECO:0007669"/>
    <property type="project" value="TreeGrafter"/>
</dbReference>
<dbReference type="PROSITE" id="PS50011">
    <property type="entry name" value="PROTEIN_KINASE_DOM"/>
    <property type="match status" value="1"/>
</dbReference>
<dbReference type="EMBL" id="CAJHUC010000513">
    <property type="protein sequence ID" value="CAD7696599.1"/>
    <property type="molecule type" value="Genomic_DNA"/>
</dbReference>
<dbReference type="AlphaFoldDB" id="A0A8S1IS28"/>
<protein>
    <recommendedName>
        <fullName evidence="1">non-specific serine/threonine protein kinase</fullName>
        <ecNumber evidence="1">2.7.11.1</ecNumber>
    </recommendedName>
</protein>
<evidence type="ECO:0000256" key="7">
    <source>
        <dbReference type="ARBA" id="ARBA00047899"/>
    </source>
</evidence>
<dbReference type="PANTHER" id="PTHR24356:SF1">
    <property type="entry name" value="SERINE_THREONINE-PROTEIN KINASE GREATWALL"/>
    <property type="match status" value="1"/>
</dbReference>
<evidence type="ECO:0000259" key="10">
    <source>
        <dbReference type="PROSITE" id="PS50011"/>
    </source>
</evidence>
<dbReference type="GO" id="GO:0005524">
    <property type="term" value="F:ATP binding"/>
    <property type="evidence" value="ECO:0007669"/>
    <property type="project" value="UniProtKB-KW"/>
</dbReference>
<dbReference type="SMART" id="SM00220">
    <property type="entry name" value="S_TKc"/>
    <property type="match status" value="1"/>
</dbReference>
<dbReference type="SUPFAM" id="SSF56112">
    <property type="entry name" value="Protein kinase-like (PK-like)"/>
    <property type="match status" value="1"/>
</dbReference>
<evidence type="ECO:0000256" key="8">
    <source>
        <dbReference type="ARBA" id="ARBA00048679"/>
    </source>
</evidence>
<feature type="domain" description="Protein kinase" evidence="10">
    <location>
        <begin position="108"/>
        <end position="325"/>
    </location>
</feature>
<evidence type="ECO:0000256" key="3">
    <source>
        <dbReference type="ARBA" id="ARBA00022679"/>
    </source>
</evidence>
<dbReference type="Proteomes" id="UP000708148">
    <property type="component" value="Unassembled WGS sequence"/>
</dbReference>
<accession>A0A8S1IS28</accession>
<dbReference type="PROSITE" id="PS00108">
    <property type="entry name" value="PROTEIN_KINASE_ST"/>
    <property type="match status" value="1"/>
</dbReference>
<dbReference type="Gene3D" id="3.30.200.20">
    <property type="entry name" value="Phosphorylase Kinase, domain 1"/>
    <property type="match status" value="2"/>
</dbReference>
<organism evidence="11 12">
    <name type="scientific">Ostreobium quekettii</name>
    <dbReference type="NCBI Taxonomy" id="121088"/>
    <lineage>
        <taxon>Eukaryota</taxon>
        <taxon>Viridiplantae</taxon>
        <taxon>Chlorophyta</taxon>
        <taxon>core chlorophytes</taxon>
        <taxon>Ulvophyceae</taxon>
        <taxon>TCBD clade</taxon>
        <taxon>Bryopsidales</taxon>
        <taxon>Ostreobineae</taxon>
        <taxon>Ostreobiaceae</taxon>
        <taxon>Ostreobium</taxon>
    </lineage>
</organism>
<keyword evidence="4" id="KW-0547">Nucleotide-binding</keyword>
<evidence type="ECO:0000256" key="6">
    <source>
        <dbReference type="ARBA" id="ARBA00022840"/>
    </source>
</evidence>
<keyword evidence="3" id="KW-0808">Transferase</keyword>
<keyword evidence="2" id="KW-0723">Serine/threonine-protein kinase</keyword>
<dbReference type="Gene3D" id="1.10.510.10">
    <property type="entry name" value="Transferase(Phosphotransferase) domain 1"/>
    <property type="match status" value="1"/>
</dbReference>
<evidence type="ECO:0000313" key="12">
    <source>
        <dbReference type="Proteomes" id="UP000708148"/>
    </source>
</evidence>
<comment type="catalytic activity">
    <reaction evidence="7">
        <text>L-threonyl-[protein] + ATP = O-phospho-L-threonyl-[protein] + ADP + H(+)</text>
        <dbReference type="Rhea" id="RHEA:46608"/>
        <dbReference type="Rhea" id="RHEA-COMP:11060"/>
        <dbReference type="Rhea" id="RHEA-COMP:11605"/>
        <dbReference type="ChEBI" id="CHEBI:15378"/>
        <dbReference type="ChEBI" id="CHEBI:30013"/>
        <dbReference type="ChEBI" id="CHEBI:30616"/>
        <dbReference type="ChEBI" id="CHEBI:61977"/>
        <dbReference type="ChEBI" id="CHEBI:456216"/>
        <dbReference type="EC" id="2.7.11.1"/>
    </reaction>
</comment>
<dbReference type="PANTHER" id="PTHR24356">
    <property type="entry name" value="SERINE/THREONINE-PROTEIN KINASE"/>
    <property type="match status" value="1"/>
</dbReference>
<keyword evidence="6" id="KW-0067">ATP-binding</keyword>
<evidence type="ECO:0000256" key="9">
    <source>
        <dbReference type="SAM" id="MobiDB-lite"/>
    </source>
</evidence>
<evidence type="ECO:0000256" key="5">
    <source>
        <dbReference type="ARBA" id="ARBA00022777"/>
    </source>
</evidence>
<dbReference type="InterPro" id="IPR050236">
    <property type="entry name" value="Ser_Thr_kinase_AGC"/>
</dbReference>
<sequence>MRTWNPVSCHICGQEWPLKQFEEHHAVCESLIKIEMARGPPNARVAAILELLEKYMAEHCFSRKIMSILYNIEQLARAYLDMKASLSPAFVVQRCMVYAQGMKVDSIASCPEEVERGYSGAVTFSQKMRSIMKEHVRSINQQQHNSGSSGGSSEWSHDGSIPESSSTGDSRSGIGPQAGDYGSVKITDFKILKPVSRGAYGRVYLAKKRDTGHYYAIKVRCFYTFTNHRNLYIVMEYLNGGDCSSLLRNLGCLDEHAARVYIAETAMALEYCHAQGINHRDLKPDNLLISSDGHIKLTDFGLSCVGIVDRSMTTETNSRDPSWDE</sequence>
<dbReference type="InterPro" id="IPR008271">
    <property type="entry name" value="Ser/Thr_kinase_AS"/>
</dbReference>
<dbReference type="InterPro" id="IPR011009">
    <property type="entry name" value="Kinase-like_dom_sf"/>
</dbReference>
<feature type="region of interest" description="Disordered" evidence="9">
    <location>
        <begin position="139"/>
        <end position="179"/>
    </location>
</feature>